<feature type="transmembrane region" description="Helical" evidence="6">
    <location>
        <begin position="409"/>
        <end position="436"/>
    </location>
</feature>
<feature type="transmembrane region" description="Helical" evidence="6">
    <location>
        <begin position="247"/>
        <end position="270"/>
    </location>
</feature>
<dbReference type="PANTHER" id="PTHR30619">
    <property type="entry name" value="DNA INTERNALIZATION/COMPETENCE PROTEIN COMEC/REC2"/>
    <property type="match status" value="1"/>
</dbReference>
<dbReference type="OrthoDB" id="9761531at2"/>
<reference evidence="9 10" key="1">
    <citation type="journal article" date="2011" name="J. Bacteriol.">
        <title>Complete genome sequence of Algoriphagus sp. PR1, bacterial prey of a colony-forming choanoflagellate.</title>
        <authorList>
            <person name="Alegado R.A."/>
            <person name="Ferriera S."/>
            <person name="Nusbaum C."/>
            <person name="Young S.K."/>
            <person name="Zeng Q."/>
            <person name="Imamovic A."/>
            <person name="Fairclough S.R."/>
            <person name="King N."/>
        </authorList>
    </citation>
    <scope>NUCLEOTIDE SEQUENCE [LARGE SCALE GENOMIC DNA]</scope>
    <source>
        <strain evidence="9 10">PR1</strain>
    </source>
</reference>
<dbReference type="InterPro" id="IPR004477">
    <property type="entry name" value="ComEC_N"/>
</dbReference>
<evidence type="ECO:0000313" key="9">
    <source>
        <dbReference type="EMBL" id="EAZ80311.1"/>
    </source>
</evidence>
<feature type="transmembrane region" description="Helical" evidence="6">
    <location>
        <begin position="352"/>
        <end position="368"/>
    </location>
</feature>
<keyword evidence="4 6" id="KW-1133">Transmembrane helix</keyword>
<feature type="transmembrane region" description="Helical" evidence="6">
    <location>
        <begin position="326"/>
        <end position="346"/>
    </location>
</feature>
<feature type="transmembrane region" description="Helical" evidence="6">
    <location>
        <begin position="500"/>
        <end position="518"/>
    </location>
</feature>
<protein>
    <submittedName>
        <fullName evidence="9">ComEC/Rec2 family protein</fullName>
    </submittedName>
</protein>
<gene>
    <name evidence="9" type="ORF">ALPR1_05295</name>
</gene>
<sequence>MRFSDFPFLRYLPFLIAGIFIEKQVLLSPVYLWISVGFLWSAYLGILLFINKKTWVMKTSFLAYMILVLFGAAIESNRIQTQNKSDWEGAQGYIAEVLQYDMEKPNSSENRVLVKAILRNGLWENTDEQLLIYHQNIDQLEPGQVIWVNSAPDTIPSPTFPEEFNYSEYLARKGIFRRQFIGQDFLLIGENPNSSYLYALDHFRQRLSLMLEEQIPDEEARQVANALLLGQKQNLDKDVRQAYSASGVMHILAVSGLHVGIIYLMLMFLVKPLKLKGRNQKMYFLFVVLLIWVYAALTGMSPSVMRASTMFSLIALGQLRDRKPSIFNVLAFSATLMITFNPSVIFEVGFQLSYLAVLGIVMLQPLILKCWNPPNKWLEYFWQIVAVSIAAQLATFPLTLFYFHAFPTYFLLGNLIIIPLAFLIMHLGIPLLAFGWVPVLGELLGVLVSKTILFQNFIVLRIQSLPYPQIDQISIEWYSMFLVWVLLLIWYCWPDMKKRKLAWIGLFSLFLWAGLRVYDQTQIPKKEMILARTESGVLIEISSFGDLMSWNKGVRPGDISFKIDPYRLKNGWNQIPKSLQAISVNDSLLSFPVHGFHLDTKGQKVRMLKGNPSKIEIWSSGKWSSLDITDEIPFQNTAVRILF</sequence>
<evidence type="ECO:0000256" key="1">
    <source>
        <dbReference type="ARBA" id="ARBA00004651"/>
    </source>
</evidence>
<dbReference type="EMBL" id="AAXU02000001">
    <property type="protein sequence ID" value="EAZ80311.1"/>
    <property type="molecule type" value="Genomic_DNA"/>
</dbReference>
<feature type="transmembrane region" description="Helical" evidence="6">
    <location>
        <begin position="56"/>
        <end position="74"/>
    </location>
</feature>
<feature type="transmembrane region" description="Helical" evidence="6">
    <location>
        <begin position="282"/>
        <end position="305"/>
    </location>
</feature>
<comment type="caution">
    <text evidence="9">The sequence shown here is derived from an EMBL/GenBank/DDBJ whole genome shotgun (WGS) entry which is preliminary data.</text>
</comment>
<comment type="subcellular location">
    <subcellularLocation>
        <location evidence="1">Cell membrane</location>
        <topology evidence="1">Multi-pass membrane protein</topology>
    </subcellularLocation>
</comment>
<accession>A3HYH5</accession>
<evidence type="ECO:0000259" key="7">
    <source>
        <dbReference type="Pfam" id="PF03772"/>
    </source>
</evidence>
<feature type="domain" description="ComEC/Rec2-related protein" evidence="7">
    <location>
        <begin position="227"/>
        <end position="495"/>
    </location>
</feature>
<dbReference type="AlphaFoldDB" id="A3HYH5"/>
<evidence type="ECO:0000256" key="4">
    <source>
        <dbReference type="ARBA" id="ARBA00022989"/>
    </source>
</evidence>
<name>A3HYH5_9BACT</name>
<dbReference type="PANTHER" id="PTHR30619:SF1">
    <property type="entry name" value="RECOMBINATION PROTEIN 2"/>
    <property type="match status" value="1"/>
</dbReference>
<feature type="domain" description="DUF4131" evidence="8">
    <location>
        <begin position="29"/>
        <end position="183"/>
    </location>
</feature>
<feature type="transmembrane region" description="Helical" evidence="6">
    <location>
        <begin position="443"/>
        <end position="463"/>
    </location>
</feature>
<keyword evidence="3 6" id="KW-0812">Transmembrane</keyword>
<keyword evidence="10" id="KW-1185">Reference proteome</keyword>
<organism evidence="9 10">
    <name type="scientific">Algoriphagus machipongonensis</name>
    <dbReference type="NCBI Taxonomy" id="388413"/>
    <lineage>
        <taxon>Bacteria</taxon>
        <taxon>Pseudomonadati</taxon>
        <taxon>Bacteroidota</taxon>
        <taxon>Cytophagia</taxon>
        <taxon>Cytophagales</taxon>
        <taxon>Cyclobacteriaceae</taxon>
        <taxon>Algoriphagus</taxon>
    </lineage>
</organism>
<dbReference type="STRING" id="388413.ALPR1_05295"/>
<dbReference type="Pfam" id="PF03772">
    <property type="entry name" value="Competence"/>
    <property type="match status" value="1"/>
</dbReference>
<dbReference type="Pfam" id="PF13567">
    <property type="entry name" value="DUF4131"/>
    <property type="match status" value="1"/>
</dbReference>
<keyword evidence="5 6" id="KW-0472">Membrane</keyword>
<keyword evidence="2" id="KW-1003">Cell membrane</keyword>
<dbReference type="RefSeq" id="WP_008198897.1">
    <property type="nucleotide sequence ID" value="NZ_CM001023.1"/>
</dbReference>
<evidence type="ECO:0000256" key="5">
    <source>
        <dbReference type="ARBA" id="ARBA00023136"/>
    </source>
</evidence>
<dbReference type="Proteomes" id="UP000003919">
    <property type="component" value="Unassembled WGS sequence"/>
</dbReference>
<feature type="transmembrane region" description="Helical" evidence="6">
    <location>
        <begin position="380"/>
        <end position="403"/>
    </location>
</feature>
<dbReference type="eggNOG" id="COG0658">
    <property type="taxonomic scope" value="Bacteria"/>
</dbReference>
<dbReference type="InterPro" id="IPR052159">
    <property type="entry name" value="Competence_DNA_uptake"/>
</dbReference>
<dbReference type="GO" id="GO:0005886">
    <property type="term" value="C:plasma membrane"/>
    <property type="evidence" value="ECO:0007669"/>
    <property type="project" value="UniProtKB-SubCell"/>
</dbReference>
<feature type="transmembrane region" description="Helical" evidence="6">
    <location>
        <begin position="30"/>
        <end position="50"/>
    </location>
</feature>
<evidence type="ECO:0000256" key="2">
    <source>
        <dbReference type="ARBA" id="ARBA00022475"/>
    </source>
</evidence>
<dbReference type="NCBIfam" id="TIGR00360">
    <property type="entry name" value="ComEC_N-term"/>
    <property type="match status" value="1"/>
</dbReference>
<evidence type="ECO:0000256" key="3">
    <source>
        <dbReference type="ARBA" id="ARBA00022692"/>
    </source>
</evidence>
<dbReference type="HOGENOM" id="CLU_010363_5_0_10"/>
<feature type="transmembrane region" description="Helical" evidence="6">
    <location>
        <begin position="475"/>
        <end position="493"/>
    </location>
</feature>
<evidence type="ECO:0000256" key="6">
    <source>
        <dbReference type="SAM" id="Phobius"/>
    </source>
</evidence>
<dbReference type="InterPro" id="IPR025405">
    <property type="entry name" value="DUF4131"/>
</dbReference>
<evidence type="ECO:0000259" key="8">
    <source>
        <dbReference type="Pfam" id="PF13567"/>
    </source>
</evidence>
<proteinExistence type="predicted"/>
<evidence type="ECO:0000313" key="10">
    <source>
        <dbReference type="Proteomes" id="UP000003919"/>
    </source>
</evidence>